<keyword evidence="3" id="KW-1185">Reference proteome</keyword>
<dbReference type="Proteomes" id="UP000187609">
    <property type="component" value="Unassembled WGS sequence"/>
</dbReference>
<dbReference type="OMA" id="FIRCIDS"/>
<feature type="non-terminal residue" evidence="2">
    <location>
        <position position="1"/>
    </location>
</feature>
<dbReference type="EMBL" id="MJEQ01003658">
    <property type="protein sequence ID" value="OIT22469.1"/>
    <property type="molecule type" value="Genomic_DNA"/>
</dbReference>
<name>A0A1J6JXH0_NICAT</name>
<gene>
    <name evidence="2" type="ORF">A4A49_51556</name>
</gene>
<proteinExistence type="predicted"/>
<dbReference type="AlphaFoldDB" id="A0A1J6JXH0"/>
<dbReference type="Gramene" id="OIT22469">
    <property type="protein sequence ID" value="OIT22469"/>
    <property type="gene ID" value="A4A49_51556"/>
</dbReference>
<organism evidence="2 3">
    <name type="scientific">Nicotiana attenuata</name>
    <name type="common">Coyote tobacco</name>
    <dbReference type="NCBI Taxonomy" id="49451"/>
    <lineage>
        <taxon>Eukaryota</taxon>
        <taxon>Viridiplantae</taxon>
        <taxon>Streptophyta</taxon>
        <taxon>Embryophyta</taxon>
        <taxon>Tracheophyta</taxon>
        <taxon>Spermatophyta</taxon>
        <taxon>Magnoliopsida</taxon>
        <taxon>eudicotyledons</taxon>
        <taxon>Gunneridae</taxon>
        <taxon>Pentapetalae</taxon>
        <taxon>asterids</taxon>
        <taxon>lamiids</taxon>
        <taxon>Solanales</taxon>
        <taxon>Solanaceae</taxon>
        <taxon>Nicotianoideae</taxon>
        <taxon>Nicotianeae</taxon>
        <taxon>Nicotiana</taxon>
    </lineage>
</organism>
<accession>A0A1J6JXH0</accession>
<evidence type="ECO:0000313" key="3">
    <source>
        <dbReference type="Proteomes" id="UP000187609"/>
    </source>
</evidence>
<evidence type="ECO:0000256" key="1">
    <source>
        <dbReference type="SAM" id="SignalP"/>
    </source>
</evidence>
<sequence length="83" mass="9490">YYHKVWNRMEKATFLKIFLISFLLILLGQSSNAAFACSKDADCPMKCIDADVKCDLTMHKCFCPNPPQVNNNGAKRVYKTVRN</sequence>
<comment type="caution">
    <text evidence="2">The sequence shown here is derived from an EMBL/GenBank/DDBJ whole genome shotgun (WGS) entry which is preliminary data.</text>
</comment>
<feature type="signal peptide" evidence="1">
    <location>
        <begin position="1"/>
        <end position="33"/>
    </location>
</feature>
<reference evidence="2" key="1">
    <citation type="submission" date="2016-11" db="EMBL/GenBank/DDBJ databases">
        <title>The genome of Nicotiana attenuata.</title>
        <authorList>
            <person name="Xu S."/>
            <person name="Brockmoeller T."/>
            <person name="Gaquerel E."/>
            <person name="Navarro A."/>
            <person name="Kuhl H."/>
            <person name="Gase K."/>
            <person name="Ling Z."/>
            <person name="Zhou W."/>
            <person name="Kreitzer C."/>
            <person name="Stanke M."/>
            <person name="Tang H."/>
            <person name="Lyons E."/>
            <person name="Pandey P."/>
            <person name="Pandey S.P."/>
            <person name="Timmermann B."/>
            <person name="Baldwin I.T."/>
        </authorList>
    </citation>
    <scope>NUCLEOTIDE SEQUENCE [LARGE SCALE GENOMIC DNA]</scope>
    <source>
        <strain evidence="2">UT</strain>
    </source>
</reference>
<feature type="chain" id="PRO_5009639684" evidence="1">
    <location>
        <begin position="34"/>
        <end position="83"/>
    </location>
</feature>
<keyword evidence="1" id="KW-0732">Signal</keyword>
<protein>
    <submittedName>
        <fullName evidence="2">Uncharacterized protein</fullName>
    </submittedName>
</protein>
<evidence type="ECO:0000313" key="2">
    <source>
        <dbReference type="EMBL" id="OIT22469.1"/>
    </source>
</evidence>